<dbReference type="GO" id="GO:0005839">
    <property type="term" value="C:proteasome core complex"/>
    <property type="evidence" value="ECO:0007669"/>
    <property type="project" value="InterPro"/>
</dbReference>
<dbReference type="EMBL" id="QWEZ01000001">
    <property type="protein sequence ID" value="RRJ84002.1"/>
    <property type="molecule type" value="Genomic_DNA"/>
</dbReference>
<dbReference type="InterPro" id="IPR001353">
    <property type="entry name" value="Proteasome_sua/b"/>
</dbReference>
<dbReference type="Gene3D" id="3.60.20.10">
    <property type="entry name" value="Glutamine Phosphoribosylpyrophosphate, subunit 1, domain 1"/>
    <property type="match status" value="1"/>
</dbReference>
<dbReference type="SUPFAM" id="SSF56235">
    <property type="entry name" value="N-terminal nucleophile aminohydrolases (Ntn hydrolases)"/>
    <property type="match status" value="1"/>
</dbReference>
<gene>
    <name evidence="1" type="ORF">D0544_02460</name>
</gene>
<protein>
    <submittedName>
        <fullName evidence="1">Peptidase</fullName>
    </submittedName>
</protein>
<name>A0A3P3VML3_9GAMM</name>
<dbReference type="AlphaFoldDB" id="A0A3P3VML3"/>
<accession>A0A3P3VML3</accession>
<dbReference type="Pfam" id="PF00227">
    <property type="entry name" value="Proteasome"/>
    <property type="match status" value="1"/>
</dbReference>
<evidence type="ECO:0000313" key="1">
    <source>
        <dbReference type="EMBL" id="RRJ84002.1"/>
    </source>
</evidence>
<dbReference type="RefSeq" id="WP_125014428.1">
    <property type="nucleotide sequence ID" value="NZ_QWEZ01000001.1"/>
</dbReference>
<organism evidence="1 2">
    <name type="scientific">Aestuariirhabdus litorea</name>
    <dbReference type="NCBI Taxonomy" id="2528527"/>
    <lineage>
        <taxon>Bacteria</taxon>
        <taxon>Pseudomonadati</taxon>
        <taxon>Pseudomonadota</taxon>
        <taxon>Gammaproteobacteria</taxon>
        <taxon>Oceanospirillales</taxon>
        <taxon>Aestuariirhabdaceae</taxon>
        <taxon>Aestuariirhabdus</taxon>
    </lineage>
</organism>
<reference evidence="1 2" key="2">
    <citation type="submission" date="2018-12" db="EMBL/GenBank/DDBJ databases">
        <title>Simiduia agarivorans gen. nov., sp. nov., a marine, agarolytic bacterium isolated from shallow coastal water from Keelung, Taiwan.</title>
        <authorList>
            <person name="Shieh W.Y."/>
        </authorList>
    </citation>
    <scope>NUCLEOTIDE SEQUENCE [LARGE SCALE GENOMIC DNA]</scope>
    <source>
        <strain evidence="1 2">GTF-13</strain>
    </source>
</reference>
<dbReference type="InterPro" id="IPR016545">
    <property type="entry name" value="UCP009120_prtse"/>
</dbReference>
<proteinExistence type="predicted"/>
<dbReference type="InterPro" id="IPR029055">
    <property type="entry name" value="Ntn_hydrolases_N"/>
</dbReference>
<dbReference type="Proteomes" id="UP000280792">
    <property type="component" value="Unassembled WGS sequence"/>
</dbReference>
<dbReference type="GO" id="GO:0051603">
    <property type="term" value="P:proteolysis involved in protein catabolic process"/>
    <property type="evidence" value="ECO:0007669"/>
    <property type="project" value="InterPro"/>
</dbReference>
<evidence type="ECO:0000313" key="2">
    <source>
        <dbReference type="Proteomes" id="UP000280792"/>
    </source>
</evidence>
<dbReference type="PIRSF" id="PIRSF009120">
    <property type="entry name" value="UCP009120_prtse"/>
    <property type="match status" value="1"/>
</dbReference>
<reference evidence="1 2" key="1">
    <citation type="submission" date="2018-08" db="EMBL/GenBank/DDBJ databases">
        <authorList>
            <person name="Khan S.A."/>
        </authorList>
    </citation>
    <scope>NUCLEOTIDE SEQUENCE [LARGE SCALE GENOMIC DNA]</scope>
    <source>
        <strain evidence="1 2">GTF-13</strain>
    </source>
</reference>
<comment type="caution">
    <text evidence="1">The sequence shown here is derived from an EMBL/GenBank/DDBJ whole genome shotgun (WGS) entry which is preliminary data.</text>
</comment>
<keyword evidence="2" id="KW-1185">Reference proteome</keyword>
<sequence length="255" mass="28165">MTYCVAISVNDGIIFTSDSRTNAGVDQISTYSKMHRFGIDGQRQLVIMSAGNLATTQGVIKRVRADIKNNEPVNLMNVADLEEAADYLGEISVAQQKKHDIEGSTVNHEASFIVGGQIGDKTPAIIMIYPQGNYITSSDTTPYLQIGESKYGKPILDRILTPETSLDTSALCALVSMDSTMRSNLTVGPPIETVIYEKGSLKLNRHYQFQADSAFLRELNKSWDHLLQEAFRNLPPIKWSENWDQSPDESGEASS</sequence>